<reference evidence="4 5" key="1">
    <citation type="submission" date="2018-06" db="EMBL/GenBank/DDBJ databases">
        <authorList>
            <consortium name="Pathogen Informatics"/>
            <person name="Doyle S."/>
        </authorList>
    </citation>
    <scope>NUCLEOTIDE SEQUENCE [LARGE SCALE GENOMIC DNA]</scope>
    <source>
        <strain evidence="4 5">NCTC10723</strain>
    </source>
</reference>
<dbReference type="InterPro" id="IPR010258">
    <property type="entry name" value="Conjugal_tfr_TrbG/VirB9/CagX"/>
</dbReference>
<dbReference type="EMBL" id="UGGU01000001">
    <property type="protein sequence ID" value="STO26891.1"/>
    <property type="molecule type" value="Genomic_DNA"/>
</dbReference>
<feature type="signal peptide" evidence="3">
    <location>
        <begin position="1"/>
        <end position="20"/>
    </location>
</feature>
<evidence type="ECO:0000256" key="2">
    <source>
        <dbReference type="ARBA" id="ARBA00022729"/>
    </source>
</evidence>
<keyword evidence="5" id="KW-1185">Reference proteome</keyword>
<protein>
    <submittedName>
        <fullName evidence="4">Pertussis toxin liberation protein F</fullName>
    </submittedName>
</protein>
<dbReference type="CDD" id="cd06911">
    <property type="entry name" value="VirB9_CagX_TrbG"/>
    <property type="match status" value="1"/>
</dbReference>
<organism evidence="4 5">
    <name type="scientific">Fusobacterium necrogenes</name>
    <dbReference type="NCBI Taxonomy" id="858"/>
    <lineage>
        <taxon>Bacteria</taxon>
        <taxon>Fusobacteriati</taxon>
        <taxon>Fusobacteriota</taxon>
        <taxon>Fusobacteriia</taxon>
        <taxon>Fusobacteriales</taxon>
        <taxon>Fusobacteriaceae</taxon>
        <taxon>Fusobacterium</taxon>
    </lineage>
</organism>
<dbReference type="Gene3D" id="2.60.40.2500">
    <property type="match status" value="1"/>
</dbReference>
<dbReference type="RefSeq" id="WP_245943691.1">
    <property type="nucleotide sequence ID" value="NZ_UGGU01000001.1"/>
</dbReference>
<dbReference type="Pfam" id="PF03524">
    <property type="entry name" value="CagX"/>
    <property type="match status" value="1"/>
</dbReference>
<dbReference type="InterPro" id="IPR033645">
    <property type="entry name" value="VirB9/CagX/TrbG_C"/>
</dbReference>
<proteinExistence type="inferred from homology"/>
<keyword evidence="2 3" id="KW-0732">Signal</keyword>
<evidence type="ECO:0000256" key="1">
    <source>
        <dbReference type="ARBA" id="ARBA00006135"/>
    </source>
</evidence>
<evidence type="ECO:0000313" key="5">
    <source>
        <dbReference type="Proteomes" id="UP000255328"/>
    </source>
</evidence>
<evidence type="ECO:0000313" key="4">
    <source>
        <dbReference type="EMBL" id="STO26891.1"/>
    </source>
</evidence>
<name>A0A377GNT5_9FUSO</name>
<comment type="similarity">
    <text evidence="1">Belongs to the TrbG/VirB9 family.</text>
</comment>
<dbReference type="AlphaFoldDB" id="A0A377GNT5"/>
<evidence type="ECO:0000256" key="3">
    <source>
        <dbReference type="SAM" id="SignalP"/>
    </source>
</evidence>
<accession>A0A377GNT5</accession>
<sequence length="261" mass="30360">MHIKKIAIIFSLIIAANSYSANTVLEQITPNKQVIISGIREAKNGVQTNFVYNEDAMYTIYCRVNYLTAIMLAPNEQIISVSGGDTARWQKSQSTTGSSEGTRQVIYIKPFSINLRTNLIINTNKRMYNINLYSAKEWYNPVVKWLYPDEVMKIQEAKEKTIVTTGNLEDHNYNYTVSTKRYDFTPSSIFDDGQKTYFVLKNTQELPVFYIREKGSKQDQLVNFRIQGNYYIIDRIFEEGVLKLGNKRIVIKNKNYRYKEE</sequence>
<feature type="chain" id="PRO_5016672699" evidence="3">
    <location>
        <begin position="21"/>
        <end position="261"/>
    </location>
</feature>
<gene>
    <name evidence="4" type="primary">ptlF</name>
    <name evidence="4" type="ORF">NCTC10723_00033</name>
</gene>
<dbReference type="Proteomes" id="UP000255328">
    <property type="component" value="Unassembled WGS sequence"/>
</dbReference>
<dbReference type="InterPro" id="IPR038161">
    <property type="entry name" value="VirB9/CagX/TrbG_C_sf"/>
</dbReference>